<dbReference type="CDD" id="cd01948">
    <property type="entry name" value="EAL"/>
    <property type="match status" value="1"/>
</dbReference>
<organism evidence="2 3">
    <name type="scientific">Microbacterium keratanolyticum</name>
    <dbReference type="NCBI Taxonomy" id="67574"/>
    <lineage>
        <taxon>Bacteria</taxon>
        <taxon>Bacillati</taxon>
        <taxon>Actinomycetota</taxon>
        <taxon>Actinomycetes</taxon>
        <taxon>Micrococcales</taxon>
        <taxon>Microbacteriaceae</taxon>
        <taxon>Microbacterium</taxon>
    </lineage>
</organism>
<dbReference type="GO" id="GO:0071111">
    <property type="term" value="F:cyclic-guanylate-specific phosphodiesterase activity"/>
    <property type="evidence" value="ECO:0007669"/>
    <property type="project" value="InterPro"/>
</dbReference>
<dbReference type="EMBL" id="BSET01000001">
    <property type="protein sequence ID" value="GLK00699.1"/>
    <property type="molecule type" value="Genomic_DNA"/>
</dbReference>
<proteinExistence type="predicted"/>
<reference evidence="2" key="2">
    <citation type="submission" date="2023-01" db="EMBL/GenBank/DDBJ databases">
        <authorList>
            <person name="Sun Q."/>
            <person name="Evtushenko L."/>
        </authorList>
    </citation>
    <scope>NUCLEOTIDE SEQUENCE</scope>
    <source>
        <strain evidence="2">VKM Ac-1958</strain>
    </source>
</reference>
<dbReference type="RefSeq" id="WP_204938399.1">
    <property type="nucleotide sequence ID" value="NZ_BAAAUM010000001.1"/>
</dbReference>
<dbReference type="Pfam" id="PF00563">
    <property type="entry name" value="EAL"/>
    <property type="match status" value="1"/>
</dbReference>
<name>A0A9W6M836_9MICO</name>
<dbReference type="InterPro" id="IPR035919">
    <property type="entry name" value="EAL_sf"/>
</dbReference>
<evidence type="ECO:0000259" key="1">
    <source>
        <dbReference type="PROSITE" id="PS50883"/>
    </source>
</evidence>
<dbReference type="Gene3D" id="3.20.20.450">
    <property type="entry name" value="EAL domain"/>
    <property type="match status" value="1"/>
</dbReference>
<feature type="domain" description="EAL" evidence="1">
    <location>
        <begin position="1"/>
        <end position="228"/>
    </location>
</feature>
<dbReference type="PROSITE" id="PS50883">
    <property type="entry name" value="EAL"/>
    <property type="match status" value="1"/>
</dbReference>
<dbReference type="InterPro" id="IPR001633">
    <property type="entry name" value="EAL_dom"/>
</dbReference>
<dbReference type="AlphaFoldDB" id="A0A9W6M836"/>
<reference evidence="2" key="1">
    <citation type="journal article" date="2014" name="Int. J. Syst. Evol. Microbiol.">
        <title>Complete genome sequence of Corynebacterium casei LMG S-19264T (=DSM 44701T), isolated from a smear-ripened cheese.</title>
        <authorList>
            <consortium name="US DOE Joint Genome Institute (JGI-PGF)"/>
            <person name="Walter F."/>
            <person name="Albersmeier A."/>
            <person name="Kalinowski J."/>
            <person name="Ruckert C."/>
        </authorList>
    </citation>
    <scope>NUCLEOTIDE SEQUENCE</scope>
    <source>
        <strain evidence="2">VKM Ac-1958</strain>
    </source>
</reference>
<dbReference type="SUPFAM" id="SSF141868">
    <property type="entry name" value="EAL domain-like"/>
    <property type="match status" value="1"/>
</dbReference>
<dbReference type="SMART" id="SM00052">
    <property type="entry name" value="EAL"/>
    <property type="match status" value="1"/>
</dbReference>
<sequence>MTHIAEDARAFFQPLVDLPASTVVGFEALARFADGTPPPERLAQAEAAGVRDELEMALIELAVRTSVTLPEDAFVTLNASSSTMLAEGLDAILAGTTRAWGLELYEGSAVEESRAVRERISSLGAFLLIDDAGAGLADEKRIVDLRPDIVKIDRLLFWAALEDATERERVASLSRAASSVGARVLVEGIETAKQVDAARELGAVLGQGYFLGRPTPPEDIPAVLAELQRTIGIDTPGL</sequence>
<evidence type="ECO:0000313" key="2">
    <source>
        <dbReference type="EMBL" id="GLK00699.1"/>
    </source>
</evidence>
<dbReference type="PANTHER" id="PTHR33121">
    <property type="entry name" value="CYCLIC DI-GMP PHOSPHODIESTERASE PDEF"/>
    <property type="match status" value="1"/>
</dbReference>
<gene>
    <name evidence="2" type="ORF">GCM10017596_04140</name>
</gene>
<accession>A0A9W6M836</accession>
<evidence type="ECO:0000313" key="3">
    <source>
        <dbReference type="Proteomes" id="UP001142325"/>
    </source>
</evidence>
<protein>
    <recommendedName>
        <fullName evidence="1">EAL domain-containing protein</fullName>
    </recommendedName>
</protein>
<comment type="caution">
    <text evidence="2">The sequence shown here is derived from an EMBL/GenBank/DDBJ whole genome shotgun (WGS) entry which is preliminary data.</text>
</comment>
<keyword evidence="3" id="KW-1185">Reference proteome</keyword>
<dbReference type="Proteomes" id="UP001142325">
    <property type="component" value="Unassembled WGS sequence"/>
</dbReference>
<dbReference type="InterPro" id="IPR050706">
    <property type="entry name" value="Cyclic-di-GMP_PDE-like"/>
</dbReference>
<dbReference type="PANTHER" id="PTHR33121:SF76">
    <property type="entry name" value="SIGNALING PROTEIN"/>
    <property type="match status" value="1"/>
</dbReference>